<keyword evidence="2" id="KW-1185">Reference proteome</keyword>
<name>A0AAU9JUW6_9CILI</name>
<protein>
    <submittedName>
        <fullName evidence="1">Uncharacterized protein</fullName>
    </submittedName>
</protein>
<dbReference type="AlphaFoldDB" id="A0AAU9JUW6"/>
<gene>
    <name evidence="1" type="ORF">BSTOLATCC_MIC51226</name>
</gene>
<comment type="caution">
    <text evidence="1">The sequence shown here is derived from an EMBL/GenBank/DDBJ whole genome shotgun (WGS) entry which is preliminary data.</text>
</comment>
<sequence>MEPTLENCILGLLNRLDRERLLIEISQLLESGSWTIPLNILKESKQSVQNLATSAPDLFLYAVAFYYVKFIQSINFINLESEYTLIPEYLKTIKIMKTLCSKINIGDVNFEPFLKSIINSINETFLSYESIEKTFESLNIFKKIEVDFEIPISGQTRWCEYIDLEIQEFVKTEEDLMKSYFVIKTVKEAWNFDLYSSDQSWIAKARRRLREENAVTCDKSLIENILILLYPINDLYPK</sequence>
<dbReference type="Proteomes" id="UP001162131">
    <property type="component" value="Unassembled WGS sequence"/>
</dbReference>
<proteinExistence type="predicted"/>
<organism evidence="1 2">
    <name type="scientific">Blepharisma stoltei</name>
    <dbReference type="NCBI Taxonomy" id="1481888"/>
    <lineage>
        <taxon>Eukaryota</taxon>
        <taxon>Sar</taxon>
        <taxon>Alveolata</taxon>
        <taxon>Ciliophora</taxon>
        <taxon>Postciliodesmatophora</taxon>
        <taxon>Heterotrichea</taxon>
        <taxon>Heterotrichida</taxon>
        <taxon>Blepharismidae</taxon>
        <taxon>Blepharisma</taxon>
    </lineage>
</organism>
<dbReference type="EMBL" id="CAJZBQ010000051">
    <property type="protein sequence ID" value="CAG9330645.1"/>
    <property type="molecule type" value="Genomic_DNA"/>
</dbReference>
<evidence type="ECO:0000313" key="2">
    <source>
        <dbReference type="Proteomes" id="UP001162131"/>
    </source>
</evidence>
<reference evidence="1" key="1">
    <citation type="submission" date="2021-09" db="EMBL/GenBank/DDBJ databases">
        <authorList>
            <consortium name="AG Swart"/>
            <person name="Singh M."/>
            <person name="Singh A."/>
            <person name="Seah K."/>
            <person name="Emmerich C."/>
        </authorList>
    </citation>
    <scope>NUCLEOTIDE SEQUENCE</scope>
    <source>
        <strain evidence="1">ATCC30299</strain>
    </source>
</reference>
<accession>A0AAU9JUW6</accession>
<evidence type="ECO:0000313" key="1">
    <source>
        <dbReference type="EMBL" id="CAG9330645.1"/>
    </source>
</evidence>